<dbReference type="PROSITE" id="PS50828">
    <property type="entry name" value="SMR"/>
    <property type="match status" value="1"/>
</dbReference>
<dbReference type="PANTHER" id="PTHR35562">
    <property type="entry name" value="DNA ENDONUCLEASE SMRA-RELATED"/>
    <property type="match status" value="1"/>
</dbReference>
<dbReference type="Proteomes" id="UP000253061">
    <property type="component" value="Unassembled WGS sequence"/>
</dbReference>
<dbReference type="PANTHER" id="PTHR35562:SF2">
    <property type="entry name" value="DNA ENDONUCLEASE SMRA-RELATED"/>
    <property type="match status" value="1"/>
</dbReference>
<dbReference type="SUPFAM" id="SSF160443">
    <property type="entry name" value="SMR domain-like"/>
    <property type="match status" value="1"/>
</dbReference>
<name>A0A367VG11_9PROT</name>
<feature type="domain" description="Smr" evidence="2">
    <location>
        <begin position="125"/>
        <end position="211"/>
    </location>
</feature>
<dbReference type="SMART" id="SM00463">
    <property type="entry name" value="SMR"/>
    <property type="match status" value="1"/>
</dbReference>
<dbReference type="EMBL" id="JPWB01000002">
    <property type="protein sequence ID" value="RCK24168.1"/>
    <property type="molecule type" value="Genomic_DNA"/>
</dbReference>
<feature type="region of interest" description="Disordered" evidence="1">
    <location>
        <begin position="26"/>
        <end position="108"/>
    </location>
</feature>
<evidence type="ECO:0000259" key="2">
    <source>
        <dbReference type="PROSITE" id="PS50828"/>
    </source>
</evidence>
<dbReference type="InterPro" id="IPR036063">
    <property type="entry name" value="Smr_dom_sf"/>
</dbReference>
<gene>
    <name evidence="3" type="ORF">TH6_05510</name>
</gene>
<reference evidence="3 4" key="1">
    <citation type="submission" date="2014-07" db="EMBL/GenBank/DDBJ databases">
        <title>Draft genome sequence of Thalassospira profundimaris R8-17.</title>
        <authorList>
            <person name="Lai Q."/>
            <person name="Shao Z."/>
        </authorList>
    </citation>
    <scope>NUCLEOTIDE SEQUENCE [LARGE SCALE GENOMIC DNA]</scope>
    <source>
        <strain evidence="3 4">R8-17</strain>
    </source>
</reference>
<dbReference type="AlphaFoldDB" id="A0A367VG11"/>
<dbReference type="Pfam" id="PF01713">
    <property type="entry name" value="Smr"/>
    <property type="match status" value="1"/>
</dbReference>
<protein>
    <submittedName>
        <fullName evidence="3">DNA mismatch repair protein MutS</fullName>
    </submittedName>
</protein>
<evidence type="ECO:0000313" key="3">
    <source>
        <dbReference type="EMBL" id="RCK24168.1"/>
    </source>
</evidence>
<evidence type="ECO:0000256" key="1">
    <source>
        <dbReference type="SAM" id="MobiDB-lite"/>
    </source>
</evidence>
<comment type="caution">
    <text evidence="3">The sequence shown here is derived from an EMBL/GenBank/DDBJ whole genome shotgun (WGS) entry which is preliminary data.</text>
</comment>
<dbReference type="Gene3D" id="3.30.1370.110">
    <property type="match status" value="1"/>
</dbReference>
<accession>A0A367VG11</accession>
<evidence type="ECO:0000313" key="4">
    <source>
        <dbReference type="Proteomes" id="UP000253061"/>
    </source>
</evidence>
<dbReference type="InterPro" id="IPR002625">
    <property type="entry name" value="Smr_dom"/>
</dbReference>
<organism evidence="3 4">
    <name type="scientific">Thalassospira profundimaris</name>
    <dbReference type="NCBI Taxonomy" id="502049"/>
    <lineage>
        <taxon>Bacteria</taxon>
        <taxon>Pseudomonadati</taxon>
        <taxon>Pseudomonadota</taxon>
        <taxon>Alphaproteobacteria</taxon>
        <taxon>Rhodospirillales</taxon>
        <taxon>Thalassospiraceae</taxon>
        <taxon>Thalassospira</taxon>
    </lineage>
</organism>
<dbReference type="RefSeq" id="WP_062957068.1">
    <property type="nucleotide sequence ID" value="NZ_JPWB01000002.1"/>
</dbReference>
<sequence length="215" mass="24281">MSQKKPNKRRRTVTDDEKTLWEVFTRDVKPLRKKKRKGGDDVIASDDDIHTSDTAITLPDNLGDKLEQSEQSRAARNLPSARNADRGPQIKNRQLSELQPGVTDGIDRSTAQKFQKGKMSIDGRIDLHGMTQDVAHNALNAFIEDSWRAGKRCVLVITGKGSRPDEYGRTGLLRERTPQWLSAPRLRNRILAIHQAQIQHGGAGAFYVLLKRRRP</sequence>
<proteinExistence type="predicted"/>